<comment type="caution">
    <text evidence="1">The sequence shown here is derived from an EMBL/GenBank/DDBJ whole genome shotgun (WGS) entry which is preliminary data.</text>
</comment>
<accession>A0A4Y7U157</accession>
<sequence length="110" mass="11596">MHETQLKASISFVAVIAVGHFAHAHTAEEPALPAITSAPAEIPSTLDQGKCRPPCPLTICDGCPKGYHPVETYVPCECPLCACEPDYPETLTPLPAPTPTQAPAITQPPQ</sequence>
<dbReference type="AlphaFoldDB" id="A0A4Y7U157"/>
<keyword evidence="2" id="KW-1185">Reference proteome</keyword>
<evidence type="ECO:0000313" key="1">
    <source>
        <dbReference type="EMBL" id="TEB39569.1"/>
    </source>
</evidence>
<protein>
    <submittedName>
        <fullName evidence="1">Uncharacterized protein</fullName>
    </submittedName>
</protein>
<reference evidence="1 2" key="1">
    <citation type="journal article" date="2019" name="Nat. Ecol. Evol.">
        <title>Megaphylogeny resolves global patterns of mushroom evolution.</title>
        <authorList>
            <person name="Varga T."/>
            <person name="Krizsan K."/>
            <person name="Foldi C."/>
            <person name="Dima B."/>
            <person name="Sanchez-Garcia M."/>
            <person name="Sanchez-Ramirez S."/>
            <person name="Szollosi G.J."/>
            <person name="Szarkandi J.G."/>
            <person name="Papp V."/>
            <person name="Albert L."/>
            <person name="Andreopoulos W."/>
            <person name="Angelini C."/>
            <person name="Antonin V."/>
            <person name="Barry K.W."/>
            <person name="Bougher N.L."/>
            <person name="Buchanan P."/>
            <person name="Buyck B."/>
            <person name="Bense V."/>
            <person name="Catcheside P."/>
            <person name="Chovatia M."/>
            <person name="Cooper J."/>
            <person name="Damon W."/>
            <person name="Desjardin D."/>
            <person name="Finy P."/>
            <person name="Geml J."/>
            <person name="Haridas S."/>
            <person name="Hughes K."/>
            <person name="Justo A."/>
            <person name="Karasinski D."/>
            <person name="Kautmanova I."/>
            <person name="Kiss B."/>
            <person name="Kocsube S."/>
            <person name="Kotiranta H."/>
            <person name="LaButti K.M."/>
            <person name="Lechner B.E."/>
            <person name="Liimatainen K."/>
            <person name="Lipzen A."/>
            <person name="Lukacs Z."/>
            <person name="Mihaltcheva S."/>
            <person name="Morgado L.N."/>
            <person name="Niskanen T."/>
            <person name="Noordeloos M.E."/>
            <person name="Ohm R.A."/>
            <person name="Ortiz-Santana B."/>
            <person name="Ovrebo C."/>
            <person name="Racz N."/>
            <person name="Riley R."/>
            <person name="Savchenko A."/>
            <person name="Shiryaev A."/>
            <person name="Soop K."/>
            <person name="Spirin V."/>
            <person name="Szebenyi C."/>
            <person name="Tomsovsky M."/>
            <person name="Tulloss R.E."/>
            <person name="Uehling J."/>
            <person name="Grigoriev I.V."/>
            <person name="Vagvolgyi C."/>
            <person name="Papp T."/>
            <person name="Martin F.M."/>
            <person name="Miettinen O."/>
            <person name="Hibbett D.S."/>
            <person name="Nagy L.G."/>
        </authorList>
    </citation>
    <scope>NUCLEOTIDE SEQUENCE [LARGE SCALE GENOMIC DNA]</scope>
    <source>
        <strain evidence="1 2">FP101781</strain>
    </source>
</reference>
<name>A0A4Y7U157_COPMI</name>
<proteinExistence type="predicted"/>
<dbReference type="EMBL" id="QPFP01000001">
    <property type="protein sequence ID" value="TEB39569.1"/>
    <property type="molecule type" value="Genomic_DNA"/>
</dbReference>
<organism evidence="1 2">
    <name type="scientific">Coprinellus micaceus</name>
    <name type="common">Glistening ink-cap mushroom</name>
    <name type="synonym">Coprinus micaceus</name>
    <dbReference type="NCBI Taxonomy" id="71717"/>
    <lineage>
        <taxon>Eukaryota</taxon>
        <taxon>Fungi</taxon>
        <taxon>Dikarya</taxon>
        <taxon>Basidiomycota</taxon>
        <taxon>Agaricomycotina</taxon>
        <taxon>Agaricomycetes</taxon>
        <taxon>Agaricomycetidae</taxon>
        <taxon>Agaricales</taxon>
        <taxon>Agaricineae</taxon>
        <taxon>Psathyrellaceae</taxon>
        <taxon>Coprinellus</taxon>
    </lineage>
</organism>
<gene>
    <name evidence="1" type="ORF">FA13DRAFT_1784289</name>
</gene>
<dbReference type="Proteomes" id="UP000298030">
    <property type="component" value="Unassembled WGS sequence"/>
</dbReference>
<evidence type="ECO:0000313" key="2">
    <source>
        <dbReference type="Proteomes" id="UP000298030"/>
    </source>
</evidence>